<reference evidence="1" key="1">
    <citation type="submission" date="2021-01" db="EMBL/GenBank/DDBJ databases">
        <authorList>
            <person name="Corre E."/>
            <person name="Pelletier E."/>
            <person name="Niang G."/>
            <person name="Scheremetjew M."/>
            <person name="Finn R."/>
            <person name="Kale V."/>
            <person name="Holt S."/>
            <person name="Cochrane G."/>
            <person name="Meng A."/>
            <person name="Brown T."/>
            <person name="Cohen L."/>
        </authorList>
    </citation>
    <scope>NUCLEOTIDE SEQUENCE</scope>
    <source>
        <strain evidence="1">NIES-381</strain>
    </source>
</reference>
<accession>A0A6U7VKF4</accession>
<dbReference type="EMBL" id="HBGA01034097">
    <property type="protein sequence ID" value="CAD9001244.1"/>
    <property type="molecule type" value="Transcribed_RNA"/>
</dbReference>
<organism evidence="1">
    <name type="scientific">Eutreptiella gymnastica</name>
    <dbReference type="NCBI Taxonomy" id="73025"/>
    <lineage>
        <taxon>Eukaryota</taxon>
        <taxon>Discoba</taxon>
        <taxon>Euglenozoa</taxon>
        <taxon>Euglenida</taxon>
        <taxon>Spirocuta</taxon>
        <taxon>Euglenophyceae</taxon>
        <taxon>Eutreptiales</taxon>
        <taxon>Eutreptiaceae</taxon>
        <taxon>Eutreptiella</taxon>
    </lineage>
</organism>
<evidence type="ECO:0000313" key="2">
    <source>
        <dbReference type="EMBL" id="CAD9001244.1"/>
    </source>
</evidence>
<gene>
    <name evidence="1" type="ORF">EGYM00392_LOCUS12319</name>
    <name evidence="2" type="ORF">EGYM00392_LOCUS12320</name>
</gene>
<protein>
    <submittedName>
        <fullName evidence="1">Uncharacterized protein</fullName>
    </submittedName>
</protein>
<name>A0A6U7VKF4_9EUGL</name>
<proteinExistence type="predicted"/>
<evidence type="ECO:0000313" key="1">
    <source>
        <dbReference type="EMBL" id="CAD9001243.1"/>
    </source>
</evidence>
<dbReference type="EMBL" id="HBGA01034096">
    <property type="protein sequence ID" value="CAD9001243.1"/>
    <property type="molecule type" value="Transcribed_RNA"/>
</dbReference>
<sequence length="99" mass="10953">MGGSTTKKAVVAAIRGCLVLHTTFGSVSEELPWFFLFTTKNSHMNSDIMGKMSMGKMGIDHHPLSQHVQCVYGTFGTVHHINLSQVWTLGWNTDSKDVE</sequence>
<dbReference type="AlphaFoldDB" id="A0A6U7VKF4"/>